<dbReference type="EMBL" id="DS231707">
    <property type="protein sequence ID" value="KNB08929.1"/>
    <property type="molecule type" value="Genomic_DNA"/>
</dbReference>
<dbReference type="AlphaFoldDB" id="A0A0J9VBV6"/>
<evidence type="ECO:0000313" key="1">
    <source>
        <dbReference type="EMBL" id="KNB08929.1"/>
    </source>
</evidence>
<sequence length="53" mass="5952">MKMGSLLTETCTTSTRSSSQTLLEASPRITTTLRLLRPFLRRICSKTSGTMMR</sequence>
<proteinExistence type="predicted"/>
<evidence type="ECO:0000313" key="2">
    <source>
        <dbReference type="Proteomes" id="UP000009097"/>
    </source>
</evidence>
<protein>
    <submittedName>
        <fullName evidence="1">Uncharacterized protein</fullName>
    </submittedName>
</protein>
<dbReference type="RefSeq" id="XP_018246974.1">
    <property type="nucleotide sequence ID" value="XM_018388833.1"/>
</dbReference>
<name>A0A0J9VBV6_FUSO4</name>
<accession>A0A0J9VBV6</accession>
<dbReference type="KEGG" id="fox:FOXG_09620"/>
<dbReference type="GeneID" id="28951160"/>
<reference evidence="1" key="2">
    <citation type="journal article" date="2010" name="Nature">
        <title>Comparative genomics reveals mobile pathogenicity chromosomes in Fusarium.</title>
        <authorList>
            <person name="Ma L.J."/>
            <person name="van der Does H.C."/>
            <person name="Borkovich K.A."/>
            <person name="Coleman J.J."/>
            <person name="Daboussi M.J."/>
            <person name="Di Pietro A."/>
            <person name="Dufresne M."/>
            <person name="Freitag M."/>
            <person name="Grabherr M."/>
            <person name="Henrissat B."/>
            <person name="Houterman P.M."/>
            <person name="Kang S."/>
            <person name="Shim W.B."/>
            <person name="Woloshuk C."/>
            <person name="Xie X."/>
            <person name="Xu J.R."/>
            <person name="Antoniw J."/>
            <person name="Baker S.E."/>
            <person name="Bluhm B.H."/>
            <person name="Breakspear A."/>
            <person name="Brown D.W."/>
            <person name="Butchko R.A."/>
            <person name="Chapman S."/>
            <person name="Coulson R."/>
            <person name="Coutinho P.M."/>
            <person name="Danchin E.G."/>
            <person name="Diener A."/>
            <person name="Gale L.R."/>
            <person name="Gardiner D.M."/>
            <person name="Goff S."/>
            <person name="Hammond-Kosack K.E."/>
            <person name="Hilburn K."/>
            <person name="Hua-Van A."/>
            <person name="Jonkers W."/>
            <person name="Kazan K."/>
            <person name="Kodira C.D."/>
            <person name="Koehrsen M."/>
            <person name="Kumar L."/>
            <person name="Lee Y.H."/>
            <person name="Li L."/>
            <person name="Manners J.M."/>
            <person name="Miranda-Saavedra D."/>
            <person name="Mukherjee M."/>
            <person name="Park G."/>
            <person name="Park J."/>
            <person name="Park S.Y."/>
            <person name="Proctor R.H."/>
            <person name="Regev A."/>
            <person name="Ruiz-Roldan M.C."/>
            <person name="Sain D."/>
            <person name="Sakthikumar S."/>
            <person name="Sykes S."/>
            <person name="Schwartz D.C."/>
            <person name="Turgeon B.G."/>
            <person name="Wapinski I."/>
            <person name="Yoder O."/>
            <person name="Young S."/>
            <person name="Zeng Q."/>
            <person name="Zhou S."/>
            <person name="Galagan J."/>
            <person name="Cuomo C.A."/>
            <person name="Kistler H.C."/>
            <person name="Rep M."/>
        </authorList>
    </citation>
    <scope>NUCLEOTIDE SEQUENCE [LARGE SCALE GENOMIC DNA]</scope>
    <source>
        <strain evidence="1">4287</strain>
    </source>
</reference>
<dbReference type="Proteomes" id="UP000009097">
    <property type="component" value="Unassembled WGS sequence"/>
</dbReference>
<dbReference type="VEuPathDB" id="FungiDB:FOXG_09620"/>
<organism evidence="1 2">
    <name type="scientific">Fusarium oxysporum f. sp. lycopersici (strain 4287 / CBS 123668 / FGSC 9935 / NRRL 34936)</name>
    <name type="common">Fusarium vascular wilt of tomato</name>
    <dbReference type="NCBI Taxonomy" id="426428"/>
    <lineage>
        <taxon>Eukaryota</taxon>
        <taxon>Fungi</taxon>
        <taxon>Dikarya</taxon>
        <taxon>Ascomycota</taxon>
        <taxon>Pezizomycotina</taxon>
        <taxon>Sordariomycetes</taxon>
        <taxon>Hypocreomycetidae</taxon>
        <taxon>Hypocreales</taxon>
        <taxon>Nectriaceae</taxon>
        <taxon>Fusarium</taxon>
        <taxon>Fusarium oxysporum species complex</taxon>
    </lineage>
</organism>
<reference evidence="1" key="1">
    <citation type="submission" date="2007-04" db="EMBL/GenBank/DDBJ databases">
        <authorList>
            <consortium name="The Broad Institute Genome Sequencing Platform"/>
            <person name="Birren B."/>
            <person name="Lander E."/>
            <person name="Galagan J."/>
            <person name="Nusbaum C."/>
            <person name="Devon K."/>
            <person name="Ma L.-J."/>
            <person name="Jaffe D."/>
            <person name="Butler J."/>
            <person name="Alvarez P."/>
            <person name="Gnerre S."/>
            <person name="Grabherr M."/>
            <person name="Kleber M."/>
            <person name="Mauceli E."/>
            <person name="Brockman W."/>
            <person name="MacCallum I.A."/>
            <person name="Young S."/>
            <person name="LaButti K."/>
            <person name="DeCaprio D."/>
            <person name="Crawford M."/>
            <person name="Koehrsen M."/>
            <person name="Engels R."/>
            <person name="Montgomery P."/>
            <person name="Pearson M."/>
            <person name="Howarth C."/>
            <person name="Larson L."/>
            <person name="White J."/>
            <person name="O'Leary S."/>
            <person name="Kodira C."/>
            <person name="Zeng Q."/>
            <person name="Yandava C."/>
            <person name="Alvarado L."/>
            <person name="Kistler C."/>
            <person name="Shim W.-B."/>
            <person name="Kang S."/>
            <person name="Woloshuk C."/>
        </authorList>
    </citation>
    <scope>NUCLEOTIDE SEQUENCE</scope>
    <source>
        <strain evidence="1">4287</strain>
    </source>
</reference>
<gene>
    <name evidence="1" type="ORF">FOXG_09620</name>
</gene>